<feature type="transmembrane region" description="Helical" evidence="5">
    <location>
        <begin position="91"/>
        <end position="108"/>
    </location>
</feature>
<sequence length="407" mass="46929">MKIYQRLVNILLLVYIILYPIIPTTRSFASDIIIYILILLQIIGFIFIKKERDSIFNLIINLFNDKIFFTLILLNLAMYLSTFVATDIRTTVTHSIRFTMYIFIFYCISYKTTAKDHRILFNTFISLATLSGIYTVIQLIYTIHLGYSIDKTIRMSSFLENPNNLAAYSILAFFIVIILLISTKKLAYKLFYGLSSVLLLINIMFSQSRNALIAIVIGAFIIAVLYDKRFIILSFILPVIFLIIPSIRSRVFQIFDMSQNSSRFKIWNIDWLMIKDYPLAGIGYENFSVQYPLYTAKNPNFIVENGYIAIHPHNIFLKIQTELGIIGSILFISFIIATIITLYKLIKSKRNKIYSSITIGVLTSFVTFIFMNLLDCYLNSPKVLATLFVILALANSLRIKINSKIID</sequence>
<dbReference type="InterPro" id="IPR007016">
    <property type="entry name" value="O-antigen_ligase-rel_domated"/>
</dbReference>
<organism evidence="7 8">
    <name type="scientific">Clostridium hominis</name>
    <dbReference type="NCBI Taxonomy" id="2763036"/>
    <lineage>
        <taxon>Bacteria</taxon>
        <taxon>Bacillati</taxon>
        <taxon>Bacillota</taxon>
        <taxon>Clostridia</taxon>
        <taxon>Eubacteriales</taxon>
        <taxon>Clostridiaceae</taxon>
        <taxon>Clostridium</taxon>
    </lineage>
</organism>
<evidence type="ECO:0000313" key="8">
    <source>
        <dbReference type="Proteomes" id="UP000596929"/>
    </source>
</evidence>
<reference evidence="7 8" key="1">
    <citation type="submission" date="2020-08" db="EMBL/GenBank/DDBJ databases">
        <title>Genome public.</title>
        <authorList>
            <person name="Liu C."/>
            <person name="Sun Q."/>
        </authorList>
    </citation>
    <scope>NUCLEOTIDE SEQUENCE [LARGE SCALE GENOMIC DNA]</scope>
    <source>
        <strain evidence="7 8">NSJ-6</strain>
    </source>
</reference>
<dbReference type="PANTHER" id="PTHR37422">
    <property type="entry name" value="TEICHURONIC ACID BIOSYNTHESIS PROTEIN TUAE"/>
    <property type="match status" value="1"/>
</dbReference>
<proteinExistence type="predicted"/>
<keyword evidence="7" id="KW-0436">Ligase</keyword>
<feature type="transmembrane region" description="Helical" evidence="5">
    <location>
        <begin position="165"/>
        <end position="181"/>
    </location>
</feature>
<gene>
    <name evidence="7" type="ORF">H8S20_03975</name>
</gene>
<feature type="domain" description="O-antigen ligase-related" evidence="6">
    <location>
        <begin position="195"/>
        <end position="332"/>
    </location>
</feature>
<keyword evidence="3 5" id="KW-1133">Transmembrane helix</keyword>
<dbReference type="GO" id="GO:0016874">
    <property type="term" value="F:ligase activity"/>
    <property type="evidence" value="ECO:0007669"/>
    <property type="project" value="UniProtKB-KW"/>
</dbReference>
<feature type="transmembrane region" description="Helical" evidence="5">
    <location>
        <begin position="28"/>
        <end position="47"/>
    </location>
</feature>
<feature type="transmembrane region" description="Helical" evidence="5">
    <location>
        <begin position="7"/>
        <end position="22"/>
    </location>
</feature>
<feature type="transmembrane region" description="Helical" evidence="5">
    <location>
        <begin position="186"/>
        <end position="205"/>
    </location>
</feature>
<evidence type="ECO:0000259" key="6">
    <source>
        <dbReference type="Pfam" id="PF04932"/>
    </source>
</evidence>
<feature type="transmembrane region" description="Helical" evidence="5">
    <location>
        <begin position="353"/>
        <end position="371"/>
    </location>
</feature>
<evidence type="ECO:0000256" key="2">
    <source>
        <dbReference type="ARBA" id="ARBA00022692"/>
    </source>
</evidence>
<comment type="caution">
    <text evidence="7">The sequence shown here is derived from an EMBL/GenBank/DDBJ whole genome shotgun (WGS) entry which is preliminary data.</text>
</comment>
<keyword evidence="4 5" id="KW-0472">Membrane</keyword>
<dbReference type="EMBL" id="JACOOO010000004">
    <property type="protein sequence ID" value="MBC5628047.1"/>
    <property type="molecule type" value="Genomic_DNA"/>
</dbReference>
<comment type="subcellular location">
    <subcellularLocation>
        <location evidence="1">Membrane</location>
        <topology evidence="1">Multi-pass membrane protein</topology>
    </subcellularLocation>
</comment>
<evidence type="ECO:0000256" key="3">
    <source>
        <dbReference type="ARBA" id="ARBA00022989"/>
    </source>
</evidence>
<dbReference type="RefSeq" id="WP_032120046.1">
    <property type="nucleotide sequence ID" value="NZ_JACOOO010000004.1"/>
</dbReference>
<feature type="transmembrane region" description="Helical" evidence="5">
    <location>
        <begin position="323"/>
        <end position="346"/>
    </location>
</feature>
<keyword evidence="2 5" id="KW-0812">Transmembrane</keyword>
<dbReference type="InterPro" id="IPR051533">
    <property type="entry name" value="WaaL-like"/>
</dbReference>
<feature type="transmembrane region" description="Helical" evidence="5">
    <location>
        <begin position="231"/>
        <end position="248"/>
    </location>
</feature>
<dbReference type="Pfam" id="PF04932">
    <property type="entry name" value="Wzy_C"/>
    <property type="match status" value="1"/>
</dbReference>
<evidence type="ECO:0000256" key="4">
    <source>
        <dbReference type="ARBA" id="ARBA00023136"/>
    </source>
</evidence>
<accession>A0ABR7DA10</accession>
<feature type="transmembrane region" description="Helical" evidence="5">
    <location>
        <begin position="211"/>
        <end position="226"/>
    </location>
</feature>
<feature type="transmembrane region" description="Helical" evidence="5">
    <location>
        <begin position="120"/>
        <end position="145"/>
    </location>
</feature>
<feature type="transmembrane region" description="Helical" evidence="5">
    <location>
        <begin position="67"/>
        <end position="85"/>
    </location>
</feature>
<feature type="transmembrane region" description="Helical" evidence="5">
    <location>
        <begin position="383"/>
        <end position="401"/>
    </location>
</feature>
<keyword evidence="8" id="KW-1185">Reference proteome</keyword>
<dbReference type="Proteomes" id="UP000596929">
    <property type="component" value="Unassembled WGS sequence"/>
</dbReference>
<protein>
    <submittedName>
        <fullName evidence="7">O-antigen ligase family protein</fullName>
    </submittedName>
</protein>
<dbReference type="PANTHER" id="PTHR37422:SF17">
    <property type="entry name" value="O-ANTIGEN LIGASE"/>
    <property type="match status" value="1"/>
</dbReference>
<evidence type="ECO:0000313" key="7">
    <source>
        <dbReference type="EMBL" id="MBC5628047.1"/>
    </source>
</evidence>
<evidence type="ECO:0000256" key="5">
    <source>
        <dbReference type="SAM" id="Phobius"/>
    </source>
</evidence>
<evidence type="ECO:0000256" key="1">
    <source>
        <dbReference type="ARBA" id="ARBA00004141"/>
    </source>
</evidence>
<name>A0ABR7DA10_9CLOT</name>